<evidence type="ECO:0000313" key="1">
    <source>
        <dbReference type="EMBL" id="KAK0639108.1"/>
    </source>
</evidence>
<gene>
    <name evidence="1" type="ORF">B0T16DRAFT_338141</name>
</gene>
<accession>A0AA39XRX3</accession>
<proteinExistence type="predicted"/>
<evidence type="ECO:0000313" key="2">
    <source>
        <dbReference type="Proteomes" id="UP001174936"/>
    </source>
</evidence>
<organism evidence="1 2">
    <name type="scientific">Cercophora newfieldiana</name>
    <dbReference type="NCBI Taxonomy" id="92897"/>
    <lineage>
        <taxon>Eukaryota</taxon>
        <taxon>Fungi</taxon>
        <taxon>Dikarya</taxon>
        <taxon>Ascomycota</taxon>
        <taxon>Pezizomycotina</taxon>
        <taxon>Sordariomycetes</taxon>
        <taxon>Sordariomycetidae</taxon>
        <taxon>Sordariales</taxon>
        <taxon>Lasiosphaeriaceae</taxon>
        <taxon>Cercophora</taxon>
    </lineage>
</organism>
<dbReference type="EMBL" id="JAULSV010000007">
    <property type="protein sequence ID" value="KAK0639108.1"/>
    <property type="molecule type" value="Genomic_DNA"/>
</dbReference>
<dbReference type="AlphaFoldDB" id="A0AA39XRX3"/>
<keyword evidence="2" id="KW-1185">Reference proteome</keyword>
<dbReference type="Proteomes" id="UP001174936">
    <property type="component" value="Unassembled WGS sequence"/>
</dbReference>
<name>A0AA39XRX3_9PEZI</name>
<dbReference type="InterPro" id="IPR029044">
    <property type="entry name" value="Nucleotide-diphossugar_trans"/>
</dbReference>
<dbReference type="SUPFAM" id="SSF53448">
    <property type="entry name" value="Nucleotide-diphospho-sugar transferases"/>
    <property type="match status" value="1"/>
</dbReference>
<reference evidence="1" key="1">
    <citation type="submission" date="2023-06" db="EMBL/GenBank/DDBJ databases">
        <title>Genome-scale phylogeny and comparative genomics of the fungal order Sordariales.</title>
        <authorList>
            <consortium name="Lawrence Berkeley National Laboratory"/>
            <person name="Hensen N."/>
            <person name="Bonometti L."/>
            <person name="Westerberg I."/>
            <person name="Brannstrom I.O."/>
            <person name="Guillou S."/>
            <person name="Cros-Aarteil S."/>
            <person name="Calhoun S."/>
            <person name="Haridas S."/>
            <person name="Kuo A."/>
            <person name="Mondo S."/>
            <person name="Pangilinan J."/>
            <person name="Riley R."/>
            <person name="Labutti K."/>
            <person name="Andreopoulos B."/>
            <person name="Lipzen A."/>
            <person name="Chen C."/>
            <person name="Yanf M."/>
            <person name="Daum C."/>
            <person name="Ng V."/>
            <person name="Clum A."/>
            <person name="Steindorff A."/>
            <person name="Ohm R."/>
            <person name="Martin F."/>
            <person name="Silar P."/>
            <person name="Natvig D."/>
            <person name="Lalanne C."/>
            <person name="Gautier V."/>
            <person name="Ament-Velasquez S.L."/>
            <person name="Kruys A."/>
            <person name="Hutchinson M.I."/>
            <person name="Powell A.J."/>
            <person name="Barry K."/>
            <person name="Miller A.N."/>
            <person name="Grigoriev I.V."/>
            <person name="Debuchy R."/>
            <person name="Gladieux P."/>
            <person name="Thoren M.H."/>
            <person name="Johannesson H."/>
        </authorList>
    </citation>
    <scope>NUCLEOTIDE SEQUENCE</scope>
    <source>
        <strain evidence="1">SMH2532-1</strain>
    </source>
</reference>
<protein>
    <submittedName>
        <fullName evidence="1">Uncharacterized protein</fullName>
    </submittedName>
</protein>
<comment type="caution">
    <text evidence="1">The sequence shown here is derived from an EMBL/GenBank/DDBJ whole genome shotgun (WGS) entry which is preliminary data.</text>
</comment>
<sequence>MAKVMHMSVRSRYRLLVVCTVVAFVYLISPRSDDFAVPADSLQGDFFSWHGPDYVPGPKPPYKAPREPTPPVPDPFPLLSSNDIRPAQRAALLRTPLINRPPKVHYAEATPLFIGFTRNWPQLLQCVSSYLAAGWPAQDIYIVENTGTMLSNVQNKLTLQNPFYLNHTQLAMLGVNVLITPTLLTFAQLQNFYAWTALERKWEQYFWSHQDIMVFSLENDTYPEDAPMVYNDRGNSPVTYSLYDRAVGVLQFLRSPGAPKWANHFFAYDHLTLVNRDALLDVGGWDTHIPFYATDCDMYVRLMWAGYWQGETEIGIILDVATVMEDLGAVFRVPGVKASFKGDPKGKEEKERRLGEDEGETYEHLLAVAKRMEEAKYVDGDNAWRNRWQLSQTGGQGEPFARDYEGFETGLRMFIDTGRAVFAEKWGHRGCDIVKMGMKAEDAWQLERDWDPETQGLGHEGDEW</sequence>